<proteinExistence type="predicted"/>
<evidence type="ECO:0000313" key="4">
    <source>
        <dbReference type="Proteomes" id="UP000827284"/>
    </source>
</evidence>
<dbReference type="PROSITE" id="PS50088">
    <property type="entry name" value="ANK_REPEAT"/>
    <property type="match status" value="1"/>
</dbReference>
<comment type="caution">
    <text evidence="3">The sequence shown here is derived from an EMBL/GenBank/DDBJ whole genome shotgun (WGS) entry which is preliminary data.</text>
</comment>
<accession>A0A9P3HEZ1</accession>
<evidence type="ECO:0000256" key="1">
    <source>
        <dbReference type="PROSITE-ProRule" id="PRU00023"/>
    </source>
</evidence>
<evidence type="ECO:0000313" key="3">
    <source>
        <dbReference type="EMBL" id="GJJ75108.1"/>
    </source>
</evidence>
<protein>
    <submittedName>
        <fullName evidence="3">Uncharacterized protein</fullName>
    </submittedName>
</protein>
<keyword evidence="4" id="KW-1185">Reference proteome</keyword>
<gene>
    <name evidence="3" type="ORF">EMPS_07466</name>
</gene>
<sequence length="270" mass="30513">MPLHLAIISNRIDVVASLLKAGADMTLASPMTHKTPLDLAESRLSYLLSRAQEGATMESTYATPGYIDFFGHHNNSNNRSMHIPPTQSPALLYQIKGIVNLLRPYVLRQQRLQYGERQKERQKERSWDRADKYMRQHIHITEPGSLWQGEPRFGENIGEMNGYEDDNEDGMETNADVDGDIDLDQKPLGRRPCRLMDADETEEALETLLNGLSLLEANQKQQKHSLDSVSDGNLADSEQDPQGGREVEDALPDLLEQVQHVLQSIKLNEQ</sequence>
<feature type="repeat" description="ANK" evidence="1">
    <location>
        <begin position="1"/>
        <end position="30"/>
    </location>
</feature>
<dbReference type="PROSITE" id="PS50297">
    <property type="entry name" value="ANK_REP_REGION"/>
    <property type="match status" value="1"/>
</dbReference>
<dbReference type="AlphaFoldDB" id="A0A9P3HEZ1"/>
<keyword evidence="1" id="KW-0040">ANK repeat</keyword>
<name>A0A9P3HEZ1_9FUNG</name>
<organism evidence="3 4">
    <name type="scientific">Entomortierella parvispora</name>
    <dbReference type="NCBI Taxonomy" id="205924"/>
    <lineage>
        <taxon>Eukaryota</taxon>
        <taxon>Fungi</taxon>
        <taxon>Fungi incertae sedis</taxon>
        <taxon>Mucoromycota</taxon>
        <taxon>Mortierellomycotina</taxon>
        <taxon>Mortierellomycetes</taxon>
        <taxon>Mortierellales</taxon>
        <taxon>Mortierellaceae</taxon>
        <taxon>Entomortierella</taxon>
    </lineage>
</organism>
<dbReference type="EMBL" id="BQFW01000010">
    <property type="protein sequence ID" value="GJJ75108.1"/>
    <property type="molecule type" value="Genomic_DNA"/>
</dbReference>
<feature type="region of interest" description="Disordered" evidence="2">
    <location>
        <begin position="222"/>
        <end position="252"/>
    </location>
</feature>
<reference evidence="3" key="1">
    <citation type="submission" date="2021-11" db="EMBL/GenBank/DDBJ databases">
        <authorList>
            <person name="Herlambang A."/>
            <person name="Guo Y."/>
            <person name="Takashima Y."/>
            <person name="Nishizawa T."/>
        </authorList>
    </citation>
    <scope>NUCLEOTIDE SEQUENCE</scope>
    <source>
        <strain evidence="3">E1425</strain>
    </source>
</reference>
<dbReference type="Proteomes" id="UP000827284">
    <property type="component" value="Unassembled WGS sequence"/>
</dbReference>
<dbReference type="Gene3D" id="1.25.40.20">
    <property type="entry name" value="Ankyrin repeat-containing domain"/>
    <property type="match status" value="1"/>
</dbReference>
<dbReference type="InterPro" id="IPR036770">
    <property type="entry name" value="Ankyrin_rpt-contain_sf"/>
</dbReference>
<evidence type="ECO:0000256" key="2">
    <source>
        <dbReference type="SAM" id="MobiDB-lite"/>
    </source>
</evidence>
<dbReference type="SUPFAM" id="SSF48403">
    <property type="entry name" value="Ankyrin repeat"/>
    <property type="match status" value="1"/>
</dbReference>
<reference evidence="3" key="2">
    <citation type="journal article" date="2022" name="Microbiol. Resour. Announc.">
        <title>Whole-Genome Sequence of Entomortierella parvispora E1425, a Mucoromycotan Fungus Associated with Burkholderiaceae-Related Endosymbiotic Bacteria.</title>
        <authorList>
            <person name="Herlambang A."/>
            <person name="Guo Y."/>
            <person name="Takashima Y."/>
            <person name="Narisawa K."/>
            <person name="Ohta H."/>
            <person name="Nishizawa T."/>
        </authorList>
    </citation>
    <scope>NUCLEOTIDE SEQUENCE</scope>
    <source>
        <strain evidence="3">E1425</strain>
    </source>
</reference>
<dbReference type="InterPro" id="IPR002110">
    <property type="entry name" value="Ankyrin_rpt"/>
</dbReference>
<dbReference type="OrthoDB" id="341259at2759"/>